<dbReference type="SUPFAM" id="SSF57845">
    <property type="entry name" value="B-box zinc-binding domain"/>
    <property type="match status" value="1"/>
</dbReference>
<evidence type="ECO:0000256" key="4">
    <source>
        <dbReference type="PROSITE-ProRule" id="PRU00024"/>
    </source>
</evidence>
<feature type="domain" description="RING-type" evidence="6">
    <location>
        <begin position="14"/>
        <end position="54"/>
    </location>
</feature>
<dbReference type="SUPFAM" id="SSF49899">
    <property type="entry name" value="Concanavalin A-like lectins/glucanases"/>
    <property type="match status" value="1"/>
</dbReference>
<evidence type="ECO:0000313" key="9">
    <source>
        <dbReference type="RefSeq" id="XP_030641316.1"/>
    </source>
</evidence>
<sequence length="411" mass="47854">MASKRLFSELDFSCPVCCDIFRDPVVLSCSHSFCKACMERFWKTKRSRECPVCRRLNIIDPPVNLALRNLCETFLQERSQRTSAGSEEFCSLHNEELTLFCLEDKQLVCWVCQMSHKHKNHYFHPVEEAAKEQKKELKTELKSLQAKLRIFQKLKLTCDRTAERIKVQALNTERQIRKEFEMLHQFLRDEEAVGITALREEEEQKTQMMKEEIKEMSVKMLSLSDTIRAIEDQLKAEDILFLQVCPVILDPNTADPRLILSDDLTSVRYSEERQQLPDNPERFDCYYDKHDAVSPEEPWTPLRVSKKLQRIRVELDWDKAPVILDPNTASPQLVLSEDLTSKLANGTYTYALNLTQRSEDYAWLSYGLIIAYEGNSNKTIVEDYGYNFITLKDCHSNVSYEIDGFKVFGNG</sequence>
<dbReference type="PRINTS" id="PR01407">
    <property type="entry name" value="BUTYPHLNCDUF"/>
</dbReference>
<dbReference type="SMART" id="SM00184">
    <property type="entry name" value="RING"/>
    <property type="match status" value="1"/>
</dbReference>
<dbReference type="GO" id="GO:0008270">
    <property type="term" value="F:zinc ion binding"/>
    <property type="evidence" value="ECO:0007669"/>
    <property type="project" value="UniProtKB-KW"/>
</dbReference>
<evidence type="ECO:0000256" key="2">
    <source>
        <dbReference type="ARBA" id="ARBA00022771"/>
    </source>
</evidence>
<evidence type="ECO:0000256" key="3">
    <source>
        <dbReference type="ARBA" id="ARBA00022833"/>
    </source>
</evidence>
<dbReference type="OrthoDB" id="654191at2759"/>
<dbReference type="Gene3D" id="3.30.40.10">
    <property type="entry name" value="Zinc/RING finger domain, C3HC4 (zinc finger)"/>
    <property type="match status" value="1"/>
</dbReference>
<dbReference type="InterPro" id="IPR017907">
    <property type="entry name" value="Znf_RING_CS"/>
</dbReference>
<feature type="coiled-coil region" evidence="5">
    <location>
        <begin position="127"/>
        <end position="154"/>
    </location>
</feature>
<keyword evidence="8" id="KW-1185">Reference proteome</keyword>
<evidence type="ECO:0000256" key="1">
    <source>
        <dbReference type="ARBA" id="ARBA00022723"/>
    </source>
</evidence>
<dbReference type="InterPro" id="IPR050143">
    <property type="entry name" value="TRIM/RBCC"/>
</dbReference>
<evidence type="ECO:0000259" key="7">
    <source>
        <dbReference type="PROSITE" id="PS50119"/>
    </source>
</evidence>
<dbReference type="Pfam" id="PF13765">
    <property type="entry name" value="PRY"/>
    <property type="match status" value="1"/>
</dbReference>
<dbReference type="PANTHER" id="PTHR24103">
    <property type="entry name" value="E3 UBIQUITIN-PROTEIN LIGASE TRIM"/>
    <property type="match status" value="1"/>
</dbReference>
<dbReference type="Gene3D" id="2.60.120.920">
    <property type="match status" value="1"/>
</dbReference>
<name>A0A6J2WD64_CHACN</name>
<dbReference type="InterPro" id="IPR027370">
    <property type="entry name" value="Znf-RING_euk"/>
</dbReference>
<proteinExistence type="predicted"/>
<reference evidence="9" key="1">
    <citation type="submission" date="2025-08" db="UniProtKB">
        <authorList>
            <consortium name="RefSeq"/>
        </authorList>
    </citation>
    <scope>IDENTIFICATION</scope>
</reference>
<dbReference type="RefSeq" id="XP_030641316.1">
    <property type="nucleotide sequence ID" value="XM_030785456.1"/>
</dbReference>
<accession>A0A6J2WD64</accession>
<dbReference type="Pfam" id="PF00643">
    <property type="entry name" value="zf-B_box"/>
    <property type="match status" value="1"/>
</dbReference>
<dbReference type="AlphaFoldDB" id="A0A6J2WD64"/>
<dbReference type="PROSITE" id="PS50089">
    <property type="entry name" value="ZF_RING_2"/>
    <property type="match status" value="1"/>
</dbReference>
<dbReference type="SMART" id="SM00589">
    <property type="entry name" value="PRY"/>
    <property type="match status" value="2"/>
</dbReference>
<evidence type="ECO:0000259" key="6">
    <source>
        <dbReference type="PROSITE" id="PS50089"/>
    </source>
</evidence>
<dbReference type="PROSITE" id="PS50119">
    <property type="entry name" value="ZF_BBOX"/>
    <property type="match status" value="1"/>
</dbReference>
<keyword evidence="5" id="KW-0175">Coiled coil</keyword>
<dbReference type="InterPro" id="IPR013320">
    <property type="entry name" value="ConA-like_dom_sf"/>
</dbReference>
<evidence type="ECO:0000256" key="5">
    <source>
        <dbReference type="SAM" id="Coils"/>
    </source>
</evidence>
<dbReference type="Pfam" id="PF13445">
    <property type="entry name" value="zf-RING_UBOX"/>
    <property type="match status" value="1"/>
</dbReference>
<dbReference type="GeneID" id="115821652"/>
<dbReference type="InterPro" id="IPR000315">
    <property type="entry name" value="Znf_B-box"/>
</dbReference>
<keyword evidence="1" id="KW-0479">Metal-binding</keyword>
<dbReference type="InParanoid" id="A0A6J2WD64"/>
<dbReference type="InterPro" id="IPR003879">
    <property type="entry name" value="Butyrophylin_SPRY"/>
</dbReference>
<dbReference type="Gene3D" id="3.30.160.60">
    <property type="entry name" value="Classic Zinc Finger"/>
    <property type="match status" value="1"/>
</dbReference>
<dbReference type="InterPro" id="IPR001841">
    <property type="entry name" value="Znf_RING"/>
</dbReference>
<dbReference type="SMART" id="SM00336">
    <property type="entry name" value="BBOX"/>
    <property type="match status" value="1"/>
</dbReference>
<evidence type="ECO:0000313" key="8">
    <source>
        <dbReference type="Proteomes" id="UP000504632"/>
    </source>
</evidence>
<keyword evidence="3" id="KW-0862">Zinc</keyword>
<dbReference type="SUPFAM" id="SSF57850">
    <property type="entry name" value="RING/U-box"/>
    <property type="match status" value="1"/>
</dbReference>
<dbReference type="Proteomes" id="UP000504632">
    <property type="component" value="Chromosome 9"/>
</dbReference>
<dbReference type="InterPro" id="IPR043136">
    <property type="entry name" value="B30.2/SPRY_sf"/>
</dbReference>
<organism evidence="8 9">
    <name type="scientific">Chanos chanos</name>
    <name type="common">Milkfish</name>
    <name type="synonym">Mugil chanos</name>
    <dbReference type="NCBI Taxonomy" id="29144"/>
    <lineage>
        <taxon>Eukaryota</taxon>
        <taxon>Metazoa</taxon>
        <taxon>Chordata</taxon>
        <taxon>Craniata</taxon>
        <taxon>Vertebrata</taxon>
        <taxon>Euteleostomi</taxon>
        <taxon>Actinopterygii</taxon>
        <taxon>Neopterygii</taxon>
        <taxon>Teleostei</taxon>
        <taxon>Ostariophysi</taxon>
        <taxon>Gonorynchiformes</taxon>
        <taxon>Chanidae</taxon>
        <taxon>Chanos</taxon>
    </lineage>
</organism>
<dbReference type="InterPro" id="IPR006574">
    <property type="entry name" value="PRY"/>
</dbReference>
<dbReference type="PROSITE" id="PS00518">
    <property type="entry name" value="ZF_RING_1"/>
    <property type="match status" value="1"/>
</dbReference>
<keyword evidence="2 4" id="KW-0863">Zinc-finger</keyword>
<feature type="domain" description="B box-type" evidence="7">
    <location>
        <begin position="85"/>
        <end position="126"/>
    </location>
</feature>
<gene>
    <name evidence="9" type="primary">LOC115821652</name>
</gene>
<protein>
    <submittedName>
        <fullName evidence="9">Tripartite motif-containing protein 35-like</fullName>
    </submittedName>
</protein>
<dbReference type="InterPro" id="IPR013083">
    <property type="entry name" value="Znf_RING/FYVE/PHD"/>
</dbReference>